<evidence type="ECO:0000259" key="2">
    <source>
        <dbReference type="Pfam" id="PF00561"/>
    </source>
</evidence>
<keyword evidence="4" id="KW-1185">Reference proteome</keyword>
<dbReference type="PANTHER" id="PTHR43798:SF31">
    <property type="entry name" value="AB HYDROLASE SUPERFAMILY PROTEIN YCLE"/>
    <property type="match status" value="1"/>
</dbReference>
<evidence type="ECO:0000313" key="3">
    <source>
        <dbReference type="EMBL" id="ADB47440.1"/>
    </source>
</evidence>
<evidence type="ECO:0000256" key="1">
    <source>
        <dbReference type="ARBA" id="ARBA00022801"/>
    </source>
</evidence>
<accession>D2RK38</accession>
<feature type="domain" description="AB hydrolase-1" evidence="2">
    <location>
        <begin position="25"/>
        <end position="257"/>
    </location>
</feature>
<dbReference type="EMBL" id="CP001859">
    <property type="protein sequence ID" value="ADB47440.1"/>
    <property type="molecule type" value="Genomic_DNA"/>
</dbReference>
<organism evidence="3 4">
    <name type="scientific">Acidaminococcus fermentans (strain ATCC 25085 / DSM 20731 / CCUG 9996 / CIP 106432 / VR4)</name>
    <dbReference type="NCBI Taxonomy" id="591001"/>
    <lineage>
        <taxon>Bacteria</taxon>
        <taxon>Bacillati</taxon>
        <taxon>Bacillota</taxon>
        <taxon>Negativicutes</taxon>
        <taxon>Acidaminococcales</taxon>
        <taxon>Acidaminococcaceae</taxon>
        <taxon>Acidaminococcus</taxon>
    </lineage>
</organism>
<dbReference type="GO" id="GO:0016787">
    <property type="term" value="F:hydrolase activity"/>
    <property type="evidence" value="ECO:0007669"/>
    <property type="project" value="UniProtKB-KW"/>
</dbReference>
<dbReference type="GeneID" id="78334795"/>
<reference evidence="3 4" key="1">
    <citation type="journal article" date="2010" name="Stand. Genomic Sci.">
        <title>Complete genome sequence of Acidaminococcus fermentans type strain (VR4).</title>
        <authorList>
            <person name="Chang Y.J."/>
            <person name="Pukall R."/>
            <person name="Saunders E."/>
            <person name="Lapidus A."/>
            <person name="Copeland A."/>
            <person name="Nolan M."/>
            <person name="Glavina Del Rio T."/>
            <person name="Lucas S."/>
            <person name="Chen F."/>
            <person name="Tice H."/>
            <person name="Cheng J.F."/>
            <person name="Han C."/>
            <person name="Detter J.C."/>
            <person name="Bruce D."/>
            <person name="Goodwin L."/>
            <person name="Pitluck S."/>
            <person name="Mikhailova N."/>
            <person name="Liolios K."/>
            <person name="Pati A."/>
            <person name="Ivanova N."/>
            <person name="Mavromatis K."/>
            <person name="Chen A."/>
            <person name="Palaniappan K."/>
            <person name="Land M."/>
            <person name="Hauser L."/>
            <person name="Jeffries C.D."/>
            <person name="Brettin T."/>
            <person name="Rohde M."/>
            <person name="Goker M."/>
            <person name="Bristow J."/>
            <person name="Eisen J.A."/>
            <person name="Markowitz V."/>
            <person name="Hugenholtz P."/>
            <person name="Kyrpides N.C."/>
            <person name="Klenk H.P."/>
        </authorList>
    </citation>
    <scope>NUCLEOTIDE SEQUENCE [LARGE SCALE GENOMIC DNA]</scope>
    <source>
        <strain evidence="4">ATCC 25085 / DSM 20731 / CCUG 9996 / CIP 106432 / VR4</strain>
    </source>
</reference>
<gene>
    <name evidence="3" type="ordered locus">Acfer_1071</name>
</gene>
<dbReference type="InterPro" id="IPR000073">
    <property type="entry name" value="AB_hydrolase_1"/>
</dbReference>
<dbReference type="GO" id="GO:0016020">
    <property type="term" value="C:membrane"/>
    <property type="evidence" value="ECO:0007669"/>
    <property type="project" value="TreeGrafter"/>
</dbReference>
<dbReference type="PANTHER" id="PTHR43798">
    <property type="entry name" value="MONOACYLGLYCEROL LIPASE"/>
    <property type="match status" value="1"/>
</dbReference>
<dbReference type="Gene3D" id="3.40.50.1820">
    <property type="entry name" value="alpha/beta hydrolase"/>
    <property type="match status" value="1"/>
</dbReference>
<dbReference type="OrthoDB" id="9773293at2"/>
<dbReference type="InterPro" id="IPR050266">
    <property type="entry name" value="AB_hydrolase_sf"/>
</dbReference>
<dbReference type="RefSeq" id="WP_012938429.1">
    <property type="nucleotide sequence ID" value="NC_013740.1"/>
</dbReference>
<keyword evidence="1 3" id="KW-0378">Hydrolase</keyword>
<dbReference type="STRING" id="591001.Acfer_1071"/>
<proteinExistence type="predicted"/>
<dbReference type="Proteomes" id="UP000001902">
    <property type="component" value="Chromosome"/>
</dbReference>
<dbReference type="KEGG" id="afn:Acfer_1071"/>
<dbReference type="Pfam" id="PF00561">
    <property type="entry name" value="Abhydrolase_1"/>
    <property type="match status" value="1"/>
</dbReference>
<protein>
    <submittedName>
        <fullName evidence="3">Alpha/beta hydrolase fold protein</fullName>
    </submittedName>
</protein>
<dbReference type="InterPro" id="IPR029058">
    <property type="entry name" value="AB_hydrolase_fold"/>
</dbReference>
<sequence length="278" mass="32707">MRKGYFETSDHAFIYFEDTEVGNDTIVFVPGHMCTTKFYQKNVEELKKNHRVVCFDSRGFGNSSKPLQGNSIERHCDDIHELIQFLHLENILLIGWSLSGSVVTTYAHKYHEEKMIALGLLDACLFPFSPDDWNSYNSKNYNMDDWNRKYRLWYADPETYLDNFCNRVKPGLSEEAANMVREEIKKTPPWIGFALHSDWCHRDCTKFLPELTVPVIIFSGSSKGHTPSMGKHYEELIRTYHEHYIYQEGGHMLFWIKADTFNQQIENFLQKVHEQQNQ</sequence>
<dbReference type="HOGENOM" id="CLU_020336_50_1_9"/>
<evidence type="ECO:0000313" key="4">
    <source>
        <dbReference type="Proteomes" id="UP000001902"/>
    </source>
</evidence>
<dbReference type="eggNOG" id="COG0596">
    <property type="taxonomic scope" value="Bacteria"/>
</dbReference>
<name>D2RK38_ACIFV</name>
<dbReference type="SUPFAM" id="SSF53474">
    <property type="entry name" value="alpha/beta-Hydrolases"/>
    <property type="match status" value="1"/>
</dbReference>
<dbReference type="AlphaFoldDB" id="D2RK38"/>
<dbReference type="ESTHER" id="acifv-d2rk38">
    <property type="family name" value="Haloperoxidase"/>
</dbReference>